<dbReference type="Pfam" id="PF08872">
    <property type="entry name" value="KGK"/>
    <property type="match status" value="1"/>
</dbReference>
<proteinExistence type="predicted"/>
<sequence>MDNGFTPMNDDEVLFVDRGRVLMTNPTFKVSEFLDQLAQAVSDREGEWTEDNEAWFEDGLECEALRFNSGTGWQRGRVRIRLEFAPLKPQERLPERSSARQPDVLQPEPLTDRLRPRNIDDIYSNDDY</sequence>
<reference evidence="2 3" key="1">
    <citation type="submission" date="2017-06" db="EMBL/GenBank/DDBJ databases">
        <title>Genome sequencing of cyanobaciteial culture collection at National Institute for Environmental Studies (NIES).</title>
        <authorList>
            <person name="Hirose Y."/>
            <person name="Shimura Y."/>
            <person name="Fujisawa T."/>
            <person name="Nakamura Y."/>
            <person name="Kawachi M."/>
        </authorList>
    </citation>
    <scope>NUCLEOTIDE SEQUENCE [LARGE SCALE GENOMIC DNA]</scope>
    <source>
        <strain evidence="2 3">NIES-2135</strain>
    </source>
</reference>
<evidence type="ECO:0000313" key="2">
    <source>
        <dbReference type="EMBL" id="BAY53314.1"/>
    </source>
</evidence>
<accession>A0A1Z4J979</accession>
<dbReference type="Proteomes" id="UP000217895">
    <property type="component" value="Chromosome"/>
</dbReference>
<feature type="compositionally biased region" description="Basic and acidic residues" evidence="1">
    <location>
        <begin position="110"/>
        <end position="120"/>
    </location>
</feature>
<evidence type="ECO:0000256" key="1">
    <source>
        <dbReference type="SAM" id="MobiDB-lite"/>
    </source>
</evidence>
<keyword evidence="3" id="KW-1185">Reference proteome</keyword>
<evidence type="ECO:0000313" key="3">
    <source>
        <dbReference type="Proteomes" id="UP000217895"/>
    </source>
</evidence>
<name>A0A1Z4J979_LEPBY</name>
<dbReference type="EMBL" id="AP018203">
    <property type="protein sequence ID" value="BAY53314.1"/>
    <property type="molecule type" value="Genomic_DNA"/>
</dbReference>
<gene>
    <name evidence="2" type="ORF">NIES2135_01160</name>
</gene>
<protein>
    <submittedName>
        <fullName evidence="2">KGK domain family protein</fullName>
    </submittedName>
</protein>
<dbReference type="InterPro" id="IPR014971">
    <property type="entry name" value="KGK"/>
</dbReference>
<dbReference type="AlphaFoldDB" id="A0A1Z4J979"/>
<feature type="region of interest" description="Disordered" evidence="1">
    <location>
        <begin position="90"/>
        <end position="128"/>
    </location>
</feature>
<organism evidence="2 3">
    <name type="scientific">Leptolyngbya boryana NIES-2135</name>
    <dbReference type="NCBI Taxonomy" id="1973484"/>
    <lineage>
        <taxon>Bacteria</taxon>
        <taxon>Bacillati</taxon>
        <taxon>Cyanobacteriota</taxon>
        <taxon>Cyanophyceae</taxon>
        <taxon>Leptolyngbyales</taxon>
        <taxon>Leptolyngbyaceae</taxon>
        <taxon>Leptolyngbya group</taxon>
        <taxon>Leptolyngbya</taxon>
    </lineage>
</organism>